<dbReference type="AlphaFoldDB" id="A0A8C3J3N8"/>
<dbReference type="GO" id="GO:0000387">
    <property type="term" value="P:spliceosomal snRNP assembly"/>
    <property type="evidence" value="ECO:0007669"/>
    <property type="project" value="TreeGrafter"/>
</dbReference>
<dbReference type="GO" id="GO:0034719">
    <property type="term" value="C:SMN-Sm protein complex"/>
    <property type="evidence" value="ECO:0007669"/>
    <property type="project" value="InterPro"/>
</dbReference>
<dbReference type="Proteomes" id="UP000694419">
    <property type="component" value="Unplaced"/>
</dbReference>
<dbReference type="Gene3D" id="2.30.30.100">
    <property type="match status" value="1"/>
</dbReference>
<protein>
    <submittedName>
        <fullName evidence="2">Gem nuclear organelle associated protein 7</fullName>
    </submittedName>
</protein>
<accession>A0A8C3J3N8</accession>
<dbReference type="InterPro" id="IPR020338">
    <property type="entry name" value="SMN_gemin7"/>
</dbReference>
<dbReference type="PANTHER" id="PTHR14679:SF1">
    <property type="entry name" value="GEM-ASSOCIATED PROTEIN 7"/>
    <property type="match status" value="1"/>
</dbReference>
<reference evidence="2" key="1">
    <citation type="submission" date="2025-08" db="UniProtKB">
        <authorList>
            <consortium name="Ensembl"/>
        </authorList>
    </citation>
    <scope>IDENTIFICATION</scope>
</reference>
<evidence type="ECO:0000313" key="2">
    <source>
        <dbReference type="Ensembl" id="ENSCPGP00000000767.1"/>
    </source>
</evidence>
<name>A0A8C3J3N8_9CHAR</name>
<feature type="domain" description="SUZ-C" evidence="1">
    <location>
        <begin position="1"/>
        <end position="27"/>
    </location>
</feature>
<reference evidence="2" key="2">
    <citation type="submission" date="2025-09" db="UniProtKB">
        <authorList>
            <consortium name="Ensembl"/>
        </authorList>
    </citation>
    <scope>IDENTIFICATION</scope>
</reference>
<keyword evidence="3" id="KW-1185">Reference proteome</keyword>
<organism evidence="2 3">
    <name type="scientific">Calidris pygmaea</name>
    <name type="common">Spoon-billed sandpiper</name>
    <dbReference type="NCBI Taxonomy" id="425635"/>
    <lineage>
        <taxon>Eukaryota</taxon>
        <taxon>Metazoa</taxon>
        <taxon>Chordata</taxon>
        <taxon>Craniata</taxon>
        <taxon>Vertebrata</taxon>
        <taxon>Euteleostomi</taxon>
        <taxon>Archelosauria</taxon>
        <taxon>Archosauria</taxon>
        <taxon>Dinosauria</taxon>
        <taxon>Saurischia</taxon>
        <taxon>Theropoda</taxon>
        <taxon>Coelurosauria</taxon>
        <taxon>Aves</taxon>
        <taxon>Neognathae</taxon>
        <taxon>Neoaves</taxon>
        <taxon>Charadriiformes</taxon>
        <taxon>Scolopacidae</taxon>
        <taxon>Calidris</taxon>
    </lineage>
</organism>
<evidence type="ECO:0000313" key="3">
    <source>
        <dbReference type="Proteomes" id="UP000694419"/>
    </source>
</evidence>
<dbReference type="PANTHER" id="PTHR14679">
    <property type="entry name" value="GEM-ASSOCIATED PROTEIN 7"/>
    <property type="match status" value="1"/>
</dbReference>
<dbReference type="Ensembl" id="ENSCPGT00000000849.1">
    <property type="protein sequence ID" value="ENSCPGP00000000767.1"/>
    <property type="gene ID" value="ENSCPGG00000000597.1"/>
</dbReference>
<sequence>MPVPVPVGVLRLPRGPDGCSRGFSPTSPRFQALLGGREEEVGAAQEARAALRQRYLRGLAAARGRPTHFSLRAGVRVDAVFGAADVEAVAFQVDALRTPLGVEAAALLRCTDVLAFSFLLD</sequence>
<dbReference type="Pfam" id="PF11095">
    <property type="entry name" value="Gemin7"/>
    <property type="match status" value="1"/>
</dbReference>
<evidence type="ECO:0000259" key="1">
    <source>
        <dbReference type="PROSITE" id="PS51938"/>
    </source>
</evidence>
<dbReference type="InterPro" id="IPR024642">
    <property type="entry name" value="SUZ-C"/>
</dbReference>
<proteinExistence type="predicted"/>
<dbReference type="PROSITE" id="PS51938">
    <property type="entry name" value="SUZ_C"/>
    <property type="match status" value="1"/>
</dbReference>